<dbReference type="SMART" id="SM00342">
    <property type="entry name" value="HTH_ARAC"/>
    <property type="match status" value="1"/>
</dbReference>
<gene>
    <name evidence="5" type="ORF">FJV41_27170</name>
</gene>
<dbReference type="EMBL" id="VIFM01000124">
    <property type="protein sequence ID" value="TQF12820.1"/>
    <property type="molecule type" value="Genomic_DNA"/>
</dbReference>
<sequence length="246" mass="26801">MRGFRAVPRDAGGGPAYVRLPDGEAELIVRLSDTRGDAYVIGTRLHVLQKGGTEVPPLAVAVRFKAGGAYPFFGVPMAHLTDRVVNLDTLWGEDGAHLRERMHESTTLVAKVQVLETALTERLRRGDVFEPASAHVVRRAVRAISQSQELPRIEALARGLGVSERQLRRAFDDVVGMSPKVYARIVRFQRAMRASTRAATPDWGAIAAATGYYDQAHLISDFRSLTGVTPVALLRAGPLAVMPGLR</sequence>
<protein>
    <submittedName>
        <fullName evidence="5">AraC family transcriptional regulator</fullName>
    </submittedName>
</protein>
<dbReference type="Pfam" id="PF12833">
    <property type="entry name" value="HTH_18"/>
    <property type="match status" value="1"/>
</dbReference>
<dbReference type="GO" id="GO:0003700">
    <property type="term" value="F:DNA-binding transcription factor activity"/>
    <property type="evidence" value="ECO:0007669"/>
    <property type="project" value="InterPro"/>
</dbReference>
<dbReference type="InterPro" id="IPR050204">
    <property type="entry name" value="AraC_XylS_family_regulators"/>
</dbReference>
<evidence type="ECO:0000259" key="4">
    <source>
        <dbReference type="PROSITE" id="PS01124"/>
    </source>
</evidence>
<dbReference type="PANTHER" id="PTHR46796:SF15">
    <property type="entry name" value="BLL1074 PROTEIN"/>
    <property type="match status" value="1"/>
</dbReference>
<reference evidence="5 6" key="1">
    <citation type="submission" date="2019-06" db="EMBL/GenBank/DDBJ databases">
        <authorList>
            <person name="Livingstone P."/>
            <person name="Whitworth D."/>
        </authorList>
    </citation>
    <scope>NUCLEOTIDE SEQUENCE [LARGE SCALE GENOMIC DNA]</scope>
    <source>
        <strain evidence="5 6">AM401</strain>
    </source>
</reference>
<comment type="caution">
    <text evidence="5">The sequence shown here is derived from an EMBL/GenBank/DDBJ whole genome shotgun (WGS) entry which is preliminary data.</text>
</comment>
<keyword evidence="6" id="KW-1185">Reference proteome</keyword>
<dbReference type="Gene3D" id="1.10.10.60">
    <property type="entry name" value="Homeodomain-like"/>
    <property type="match status" value="1"/>
</dbReference>
<evidence type="ECO:0000256" key="2">
    <source>
        <dbReference type="ARBA" id="ARBA00023125"/>
    </source>
</evidence>
<name>A0A540WV69_9BACT</name>
<dbReference type="Pfam" id="PF20240">
    <property type="entry name" value="DUF6597"/>
    <property type="match status" value="1"/>
</dbReference>
<dbReference type="InterPro" id="IPR018062">
    <property type="entry name" value="HTH_AraC-typ_CS"/>
</dbReference>
<dbReference type="Proteomes" id="UP000315369">
    <property type="component" value="Unassembled WGS sequence"/>
</dbReference>
<proteinExistence type="predicted"/>
<evidence type="ECO:0000256" key="1">
    <source>
        <dbReference type="ARBA" id="ARBA00023015"/>
    </source>
</evidence>
<keyword evidence="2" id="KW-0238">DNA-binding</keyword>
<dbReference type="AlphaFoldDB" id="A0A540WV69"/>
<dbReference type="OrthoDB" id="112032at2"/>
<dbReference type="InterPro" id="IPR046532">
    <property type="entry name" value="DUF6597"/>
</dbReference>
<dbReference type="GO" id="GO:0043565">
    <property type="term" value="F:sequence-specific DNA binding"/>
    <property type="evidence" value="ECO:0007669"/>
    <property type="project" value="InterPro"/>
</dbReference>
<keyword evidence="1" id="KW-0805">Transcription regulation</keyword>
<evidence type="ECO:0000313" key="5">
    <source>
        <dbReference type="EMBL" id="TQF12820.1"/>
    </source>
</evidence>
<dbReference type="PANTHER" id="PTHR46796">
    <property type="entry name" value="HTH-TYPE TRANSCRIPTIONAL ACTIVATOR RHAS-RELATED"/>
    <property type="match status" value="1"/>
</dbReference>
<keyword evidence="3" id="KW-0804">Transcription</keyword>
<dbReference type="PROSITE" id="PS01124">
    <property type="entry name" value="HTH_ARAC_FAMILY_2"/>
    <property type="match status" value="1"/>
</dbReference>
<organism evidence="5 6">
    <name type="scientific">Myxococcus llanfairpwllgwyngyllgogerychwyrndrobwllllantysiliogogogochensis</name>
    <dbReference type="NCBI Taxonomy" id="2590453"/>
    <lineage>
        <taxon>Bacteria</taxon>
        <taxon>Pseudomonadati</taxon>
        <taxon>Myxococcota</taxon>
        <taxon>Myxococcia</taxon>
        <taxon>Myxococcales</taxon>
        <taxon>Cystobacterineae</taxon>
        <taxon>Myxococcaceae</taxon>
        <taxon>Myxococcus</taxon>
    </lineage>
</organism>
<accession>A0A540WV69</accession>
<dbReference type="InterPro" id="IPR018060">
    <property type="entry name" value="HTH_AraC"/>
</dbReference>
<dbReference type="PROSITE" id="PS00041">
    <property type="entry name" value="HTH_ARAC_FAMILY_1"/>
    <property type="match status" value="1"/>
</dbReference>
<evidence type="ECO:0000313" key="6">
    <source>
        <dbReference type="Proteomes" id="UP000315369"/>
    </source>
</evidence>
<evidence type="ECO:0000256" key="3">
    <source>
        <dbReference type="ARBA" id="ARBA00023163"/>
    </source>
</evidence>
<feature type="domain" description="HTH araC/xylS-type" evidence="4">
    <location>
        <begin position="134"/>
        <end position="236"/>
    </location>
</feature>